<evidence type="ECO:0000256" key="1">
    <source>
        <dbReference type="SAM" id="MobiDB-lite"/>
    </source>
</evidence>
<keyword evidence="3" id="KW-1185">Reference proteome</keyword>
<dbReference type="RefSeq" id="WP_168046645.1">
    <property type="nucleotide sequence ID" value="NZ_JAATJR010000001.1"/>
</dbReference>
<feature type="region of interest" description="Disordered" evidence="1">
    <location>
        <begin position="161"/>
        <end position="187"/>
    </location>
</feature>
<accession>A0ABX1ESG4</accession>
<protein>
    <submittedName>
        <fullName evidence="2">Uncharacterized protein</fullName>
    </submittedName>
</protein>
<dbReference type="EMBL" id="JAAVTX010000001">
    <property type="protein sequence ID" value="NKE43555.1"/>
    <property type="molecule type" value="Genomic_DNA"/>
</dbReference>
<gene>
    <name evidence="2" type="ORF">HB662_02120</name>
</gene>
<feature type="compositionally biased region" description="Basic residues" evidence="1">
    <location>
        <begin position="176"/>
        <end position="187"/>
    </location>
</feature>
<organism evidence="2 3">
    <name type="scientific">Falsiroseomonas frigidaquae</name>
    <dbReference type="NCBI Taxonomy" id="487318"/>
    <lineage>
        <taxon>Bacteria</taxon>
        <taxon>Pseudomonadati</taxon>
        <taxon>Pseudomonadota</taxon>
        <taxon>Alphaproteobacteria</taxon>
        <taxon>Acetobacterales</taxon>
        <taxon>Roseomonadaceae</taxon>
        <taxon>Falsiroseomonas</taxon>
    </lineage>
</organism>
<evidence type="ECO:0000313" key="2">
    <source>
        <dbReference type="EMBL" id="NKE43555.1"/>
    </source>
</evidence>
<sequence length="187" mass="19497">MTDVLLHGESLRALKTAFRRLVADVGGLAAAEACVRVSDSQLSRYYDQADLATFPPADVIAQLEAIAGEPVVTAELARLRGYRLARLGQVDSSMLTAAVAEFARHAGGVPATLCESLADGKLSRAEADSIGRLAAHQARQLEAIAAKAAAMFTSSLAAPAVESEGAPAARGPHAGRAGRRQPRARRT</sequence>
<proteinExistence type="predicted"/>
<comment type="caution">
    <text evidence="2">The sequence shown here is derived from an EMBL/GenBank/DDBJ whole genome shotgun (WGS) entry which is preliminary data.</text>
</comment>
<dbReference type="Proteomes" id="UP000765160">
    <property type="component" value="Unassembled WGS sequence"/>
</dbReference>
<evidence type="ECO:0000313" key="3">
    <source>
        <dbReference type="Proteomes" id="UP000765160"/>
    </source>
</evidence>
<feature type="compositionally biased region" description="Low complexity" evidence="1">
    <location>
        <begin position="165"/>
        <end position="175"/>
    </location>
</feature>
<name>A0ABX1ESG4_9PROT</name>
<reference evidence="2 3" key="1">
    <citation type="submission" date="2020-03" db="EMBL/GenBank/DDBJ databases">
        <title>Roseomonas selenitidurans sp. nov. isolated from soil.</title>
        <authorList>
            <person name="Liu H."/>
        </authorList>
    </citation>
    <scope>NUCLEOTIDE SEQUENCE [LARGE SCALE GENOMIC DNA]</scope>
    <source>
        <strain evidence="2 3">JCM 15073</strain>
    </source>
</reference>